<accession>A0A930GX46</accession>
<evidence type="ECO:0000313" key="4">
    <source>
        <dbReference type="Proteomes" id="UP000709351"/>
    </source>
</evidence>
<protein>
    <submittedName>
        <fullName evidence="3">Biotin attachment protein</fullName>
    </submittedName>
</protein>
<dbReference type="AlphaFoldDB" id="A0A930GX46"/>
<dbReference type="PANTHER" id="PTHR23151">
    <property type="entry name" value="DIHYDROLIPOAMIDE ACETYL/SUCCINYL-TRANSFERASE-RELATED"/>
    <property type="match status" value="1"/>
</dbReference>
<feature type="domain" description="Lipoyl-binding" evidence="2">
    <location>
        <begin position="2"/>
        <end position="77"/>
    </location>
</feature>
<dbReference type="Proteomes" id="UP000709351">
    <property type="component" value="Unassembled WGS sequence"/>
</dbReference>
<dbReference type="PANTHER" id="PTHR23151:SF90">
    <property type="entry name" value="DIHYDROLIPOYLLYSINE-RESIDUE ACETYLTRANSFERASE COMPONENT OF PYRUVATE DEHYDROGENASE COMPLEX, MITOCHONDRIAL-RELATED"/>
    <property type="match status" value="1"/>
</dbReference>
<dbReference type="SUPFAM" id="SSF51230">
    <property type="entry name" value="Single hybrid motif"/>
    <property type="match status" value="1"/>
</dbReference>
<dbReference type="Pfam" id="PF00364">
    <property type="entry name" value="Biotin_lipoyl"/>
    <property type="match status" value="1"/>
</dbReference>
<dbReference type="GO" id="GO:0045254">
    <property type="term" value="C:pyruvate dehydrogenase complex"/>
    <property type="evidence" value="ECO:0007669"/>
    <property type="project" value="InterPro"/>
</dbReference>
<dbReference type="PROSITE" id="PS00189">
    <property type="entry name" value="LIPOYL"/>
    <property type="match status" value="1"/>
</dbReference>
<dbReference type="InterPro" id="IPR045257">
    <property type="entry name" value="E2/Pdx1"/>
</dbReference>
<keyword evidence="1" id="KW-0450">Lipoyl</keyword>
<reference evidence="3" key="1">
    <citation type="submission" date="2020-04" db="EMBL/GenBank/DDBJ databases">
        <title>Deep metagenomics examines the oral microbiome during advanced dental caries in children, revealing novel taxa and co-occurrences with host molecules.</title>
        <authorList>
            <person name="Baker J.L."/>
            <person name="Morton J.T."/>
            <person name="Dinis M."/>
            <person name="Alvarez R."/>
            <person name="Tran N.C."/>
            <person name="Knight R."/>
            <person name="Edlund A."/>
        </authorList>
    </citation>
    <scope>NUCLEOTIDE SEQUENCE</scope>
    <source>
        <strain evidence="3">JCVI_24_bin.2</strain>
    </source>
</reference>
<evidence type="ECO:0000313" key="3">
    <source>
        <dbReference type="EMBL" id="MBF1283050.1"/>
    </source>
</evidence>
<dbReference type="InterPro" id="IPR003016">
    <property type="entry name" value="2-oxoA_DH_lipoyl-BS"/>
</dbReference>
<dbReference type="RefSeq" id="WP_314730419.1">
    <property type="nucleotide sequence ID" value="NZ_CAUSUX010000036.1"/>
</dbReference>
<name>A0A930GX46_9FIRM</name>
<dbReference type="InterPro" id="IPR011053">
    <property type="entry name" value="Single_hybrid_motif"/>
</dbReference>
<gene>
    <name evidence="3" type="ORF">HXM93_00750</name>
</gene>
<organism evidence="3 4">
    <name type="scientific">Oribacterium parvum</name>
    <dbReference type="NCBI Taxonomy" id="1501329"/>
    <lineage>
        <taxon>Bacteria</taxon>
        <taxon>Bacillati</taxon>
        <taxon>Bacillota</taxon>
        <taxon>Clostridia</taxon>
        <taxon>Lachnospirales</taxon>
        <taxon>Lachnospiraceae</taxon>
        <taxon>Oribacterium</taxon>
    </lineage>
</organism>
<dbReference type="GO" id="GO:0006086">
    <property type="term" value="P:pyruvate decarboxylation to acetyl-CoA"/>
    <property type="evidence" value="ECO:0007669"/>
    <property type="project" value="InterPro"/>
</dbReference>
<dbReference type="EMBL" id="JABZRD010000025">
    <property type="protein sequence ID" value="MBF1283050.1"/>
    <property type="molecule type" value="Genomic_DNA"/>
</dbReference>
<dbReference type="PROSITE" id="PS50968">
    <property type="entry name" value="BIOTINYL_LIPOYL"/>
    <property type="match status" value="1"/>
</dbReference>
<comment type="caution">
    <text evidence="3">The sequence shown here is derived from an EMBL/GenBank/DDBJ whole genome shotgun (WGS) entry which is preliminary data.</text>
</comment>
<dbReference type="InterPro" id="IPR000089">
    <property type="entry name" value="Biotin_lipoyl"/>
</dbReference>
<evidence type="ECO:0000256" key="1">
    <source>
        <dbReference type="ARBA" id="ARBA00022823"/>
    </source>
</evidence>
<dbReference type="CDD" id="cd06849">
    <property type="entry name" value="lipoyl_domain"/>
    <property type="match status" value="1"/>
</dbReference>
<evidence type="ECO:0000259" key="2">
    <source>
        <dbReference type="PROSITE" id="PS50968"/>
    </source>
</evidence>
<sequence>MKMELVLPKLREEMQEAVLCSWVKSVGDKVEKGEPVFEIETDKVVTQVESPFSGTLKEVYFEEGDEVKVEEVVGLIEEA</sequence>
<proteinExistence type="predicted"/>
<dbReference type="Gene3D" id="2.40.50.100">
    <property type="match status" value="1"/>
</dbReference>